<dbReference type="GO" id="GO:0009055">
    <property type="term" value="F:electron transfer activity"/>
    <property type="evidence" value="ECO:0007669"/>
    <property type="project" value="InterPro"/>
</dbReference>
<proteinExistence type="predicted"/>
<evidence type="ECO:0000313" key="7">
    <source>
        <dbReference type="EMBL" id="WOL08879.1"/>
    </source>
</evidence>
<keyword evidence="1" id="KW-0479">Metal-binding</keyword>
<evidence type="ECO:0000256" key="3">
    <source>
        <dbReference type="ARBA" id="ARBA00023180"/>
    </source>
</evidence>
<feature type="region of interest" description="Disordered" evidence="4">
    <location>
        <begin position="128"/>
        <end position="156"/>
    </location>
</feature>
<dbReference type="InterPro" id="IPR028871">
    <property type="entry name" value="BlueCu_1_BS"/>
</dbReference>
<dbReference type="PANTHER" id="PTHR33021">
    <property type="entry name" value="BLUE COPPER PROTEIN"/>
    <property type="match status" value="1"/>
</dbReference>
<sequence length="189" mass="19468">MKTSIFALLVLIIGGGARLSEAAAYKVGDSAGWTILGNPNYTAWAISKNFKVGDTLVFEYSKKFHNVLEVSKADYKACNAASPMVAYTSGNDSITLPRRGHYFFICGVPGHCGAGQKVDIRITKWSSSSPAASPLATTTTGANSGAATNPAAAPRPNGAATAVAPTAILVFAQAAALLYFVAYSGGLTA</sequence>
<dbReference type="Pfam" id="PF02298">
    <property type="entry name" value="Cu_bind_like"/>
    <property type="match status" value="1"/>
</dbReference>
<evidence type="ECO:0000313" key="8">
    <source>
        <dbReference type="Proteomes" id="UP001327560"/>
    </source>
</evidence>
<evidence type="ECO:0000256" key="2">
    <source>
        <dbReference type="ARBA" id="ARBA00023008"/>
    </source>
</evidence>
<feature type="signal peptide" evidence="5">
    <location>
        <begin position="1"/>
        <end position="22"/>
    </location>
</feature>
<feature type="chain" id="PRO_5042980490" evidence="5">
    <location>
        <begin position="23"/>
        <end position="189"/>
    </location>
</feature>
<dbReference type="GO" id="GO:0046872">
    <property type="term" value="F:metal ion binding"/>
    <property type="evidence" value="ECO:0007669"/>
    <property type="project" value="UniProtKB-KW"/>
</dbReference>
<keyword evidence="2" id="KW-0186">Copper</keyword>
<dbReference type="CDD" id="cd04216">
    <property type="entry name" value="Phytocyanin"/>
    <property type="match status" value="1"/>
</dbReference>
<evidence type="ECO:0000256" key="1">
    <source>
        <dbReference type="ARBA" id="ARBA00022723"/>
    </source>
</evidence>
<dbReference type="Proteomes" id="UP001327560">
    <property type="component" value="Chromosome 5"/>
</dbReference>
<dbReference type="PANTHER" id="PTHR33021:SF339">
    <property type="entry name" value="OS07G0570600 PROTEIN"/>
    <property type="match status" value="1"/>
</dbReference>
<dbReference type="InterPro" id="IPR039391">
    <property type="entry name" value="Phytocyanin-like"/>
</dbReference>
<accession>A0AAQ3QFC7</accession>
<dbReference type="EMBL" id="CP136894">
    <property type="protein sequence ID" value="WOL08879.1"/>
    <property type="molecule type" value="Genomic_DNA"/>
</dbReference>
<evidence type="ECO:0000256" key="4">
    <source>
        <dbReference type="SAM" id="MobiDB-lite"/>
    </source>
</evidence>
<gene>
    <name evidence="7" type="ORF">Cni_G17632</name>
</gene>
<dbReference type="AlphaFoldDB" id="A0AAQ3QFC7"/>
<dbReference type="InterPro" id="IPR008972">
    <property type="entry name" value="Cupredoxin"/>
</dbReference>
<dbReference type="PROSITE" id="PS51485">
    <property type="entry name" value="PHYTOCYANIN"/>
    <property type="match status" value="1"/>
</dbReference>
<protein>
    <submittedName>
        <fullName evidence="7">Mavicyanin-like</fullName>
    </submittedName>
</protein>
<reference evidence="7 8" key="1">
    <citation type="submission" date="2023-10" db="EMBL/GenBank/DDBJ databases">
        <title>Chromosome-scale genome assembly provides insights into flower coloration mechanisms of Canna indica.</title>
        <authorList>
            <person name="Li C."/>
        </authorList>
    </citation>
    <scope>NUCLEOTIDE SEQUENCE [LARGE SCALE GENOMIC DNA]</scope>
    <source>
        <tissue evidence="7">Flower</tissue>
    </source>
</reference>
<name>A0AAQ3QFC7_9LILI</name>
<organism evidence="7 8">
    <name type="scientific">Canna indica</name>
    <name type="common">Indian-shot</name>
    <dbReference type="NCBI Taxonomy" id="4628"/>
    <lineage>
        <taxon>Eukaryota</taxon>
        <taxon>Viridiplantae</taxon>
        <taxon>Streptophyta</taxon>
        <taxon>Embryophyta</taxon>
        <taxon>Tracheophyta</taxon>
        <taxon>Spermatophyta</taxon>
        <taxon>Magnoliopsida</taxon>
        <taxon>Liliopsida</taxon>
        <taxon>Zingiberales</taxon>
        <taxon>Cannaceae</taxon>
        <taxon>Canna</taxon>
    </lineage>
</organism>
<dbReference type="FunFam" id="2.60.40.420:FF:000003">
    <property type="entry name" value="Blue copper"/>
    <property type="match status" value="1"/>
</dbReference>
<dbReference type="GO" id="GO:0005886">
    <property type="term" value="C:plasma membrane"/>
    <property type="evidence" value="ECO:0007669"/>
    <property type="project" value="TreeGrafter"/>
</dbReference>
<dbReference type="PROSITE" id="PS00196">
    <property type="entry name" value="COPPER_BLUE"/>
    <property type="match status" value="1"/>
</dbReference>
<keyword evidence="8" id="KW-1185">Reference proteome</keyword>
<feature type="domain" description="Phytocyanin" evidence="6">
    <location>
        <begin position="23"/>
        <end position="124"/>
    </location>
</feature>
<dbReference type="SUPFAM" id="SSF49503">
    <property type="entry name" value="Cupredoxins"/>
    <property type="match status" value="1"/>
</dbReference>
<evidence type="ECO:0000259" key="6">
    <source>
        <dbReference type="PROSITE" id="PS51485"/>
    </source>
</evidence>
<keyword evidence="3" id="KW-0325">Glycoprotein</keyword>
<keyword evidence="5" id="KW-0732">Signal</keyword>
<evidence type="ECO:0000256" key="5">
    <source>
        <dbReference type="SAM" id="SignalP"/>
    </source>
</evidence>
<dbReference type="InterPro" id="IPR003245">
    <property type="entry name" value="Phytocyanin_dom"/>
</dbReference>
<dbReference type="Gene3D" id="2.60.40.420">
    <property type="entry name" value="Cupredoxins - blue copper proteins"/>
    <property type="match status" value="1"/>
</dbReference>